<feature type="region of interest" description="Disordered" evidence="3">
    <location>
        <begin position="20"/>
        <end position="60"/>
    </location>
</feature>
<evidence type="ECO:0000259" key="4">
    <source>
        <dbReference type="PROSITE" id="PS51253"/>
    </source>
</evidence>
<feature type="domain" description="HTH CENPB-type" evidence="4">
    <location>
        <begin position="172"/>
        <end position="246"/>
    </location>
</feature>
<keyword evidence="2" id="KW-0539">Nucleus</keyword>
<keyword evidence="6" id="KW-1185">Reference proteome</keyword>
<dbReference type="AlphaFoldDB" id="A0A8H4QW39"/>
<protein>
    <recommendedName>
        <fullName evidence="4">HTH CENPB-type domain-containing protein</fullName>
    </recommendedName>
</protein>
<dbReference type="InterPro" id="IPR007889">
    <property type="entry name" value="HTH_Psq"/>
</dbReference>
<evidence type="ECO:0000256" key="1">
    <source>
        <dbReference type="ARBA" id="ARBA00023125"/>
    </source>
</evidence>
<dbReference type="SUPFAM" id="SSF46689">
    <property type="entry name" value="Homeodomain-like"/>
    <property type="match status" value="2"/>
</dbReference>
<comment type="caution">
    <text evidence="5">The sequence shown here is derived from an EMBL/GenBank/DDBJ whole genome shotgun (WGS) entry which is preliminary data.</text>
</comment>
<organism evidence="5 6">
    <name type="scientific">Agrocybe pediades</name>
    <dbReference type="NCBI Taxonomy" id="84607"/>
    <lineage>
        <taxon>Eukaryota</taxon>
        <taxon>Fungi</taxon>
        <taxon>Dikarya</taxon>
        <taxon>Basidiomycota</taxon>
        <taxon>Agaricomycotina</taxon>
        <taxon>Agaricomycetes</taxon>
        <taxon>Agaricomycetidae</taxon>
        <taxon>Agaricales</taxon>
        <taxon>Agaricineae</taxon>
        <taxon>Strophariaceae</taxon>
        <taxon>Agrocybe</taxon>
    </lineage>
</organism>
<proteinExistence type="predicted"/>
<dbReference type="Pfam" id="PF04218">
    <property type="entry name" value="CENP-B_N"/>
    <property type="match status" value="1"/>
</dbReference>
<feature type="region of interest" description="Disordered" evidence="3">
    <location>
        <begin position="317"/>
        <end position="342"/>
    </location>
</feature>
<keyword evidence="1" id="KW-0238">DNA-binding</keyword>
<dbReference type="Gene3D" id="1.10.10.60">
    <property type="entry name" value="Homeodomain-like"/>
    <property type="match status" value="2"/>
</dbReference>
<dbReference type="EMBL" id="JAACJL010000030">
    <property type="protein sequence ID" value="KAF4617871.1"/>
    <property type="molecule type" value="Genomic_DNA"/>
</dbReference>
<dbReference type="InterPro" id="IPR006600">
    <property type="entry name" value="HTH_CenpB_DNA-bd_dom"/>
</dbReference>
<dbReference type="PANTHER" id="PTHR19303:SF70">
    <property type="entry name" value="HTH CENPB-TYPE DOMAIN-CONTAINING PROTEIN"/>
    <property type="match status" value="1"/>
</dbReference>
<feature type="compositionally biased region" description="Pro residues" evidence="3">
    <location>
        <begin position="38"/>
        <end position="52"/>
    </location>
</feature>
<evidence type="ECO:0000313" key="6">
    <source>
        <dbReference type="Proteomes" id="UP000521872"/>
    </source>
</evidence>
<dbReference type="Proteomes" id="UP000521872">
    <property type="component" value="Unassembled WGS sequence"/>
</dbReference>
<evidence type="ECO:0000256" key="2">
    <source>
        <dbReference type="ARBA" id="ARBA00023242"/>
    </source>
</evidence>
<reference evidence="5 6" key="1">
    <citation type="submission" date="2019-12" db="EMBL/GenBank/DDBJ databases">
        <authorList>
            <person name="Floudas D."/>
            <person name="Bentzer J."/>
            <person name="Ahren D."/>
            <person name="Johansson T."/>
            <person name="Persson P."/>
            <person name="Tunlid A."/>
        </authorList>
    </citation>
    <scope>NUCLEOTIDE SEQUENCE [LARGE SCALE GENOMIC DNA]</scope>
    <source>
        <strain evidence="5 6">CBS 102.39</strain>
    </source>
</reference>
<gene>
    <name evidence="5" type="ORF">D9613_006061</name>
</gene>
<feature type="compositionally biased region" description="Polar residues" evidence="3">
    <location>
        <begin position="20"/>
        <end position="35"/>
    </location>
</feature>
<dbReference type="InterPro" id="IPR050863">
    <property type="entry name" value="CenT-Element_Derived"/>
</dbReference>
<dbReference type="PROSITE" id="PS51253">
    <property type="entry name" value="HTH_CENPB"/>
    <property type="match status" value="1"/>
</dbReference>
<evidence type="ECO:0000313" key="5">
    <source>
        <dbReference type="EMBL" id="KAF4617871.1"/>
    </source>
</evidence>
<accession>A0A8H4QW39</accession>
<dbReference type="OrthoDB" id="9909311at2759"/>
<dbReference type="GO" id="GO:0005634">
    <property type="term" value="C:nucleus"/>
    <property type="evidence" value="ECO:0007669"/>
    <property type="project" value="TreeGrafter"/>
</dbReference>
<evidence type="ECO:0000256" key="3">
    <source>
        <dbReference type="SAM" id="MobiDB-lite"/>
    </source>
</evidence>
<sequence>MLPPPPTHLPLIDTRYIDESSSSLIAPTSPVSRYQQLPPRPGGPFRDPTPPPVEEEPVWKRKPPTVFYEPTDEPYVPCEERTDLDEKGYDADGYYVYSRETVPKPRAPYRKHTKRKLTELDKKHICEFHIEHPNARQEDIARQFGIERSTVSKILKMKKAWLEQVTKYSENTSRRRFSKWSEIDSDIDVKYLQKWTDAGIPITDKLLRDTALEIGQSYGLTSMGWFKCTQGWIERFKRRKKISGGVWYLAQAPKAAAFIDTPKRLDSPSVSFEQSTTKRWLEDENPPLPLVDPILDAPAVINPDHIDALQGDQAIQHSPDHHHQTYWQPVISPGDRPPVPNSPTLEDADHALATLANFFKKTDTATLLKGGELRAIQDIRDTLHNYNCNFDDRR</sequence>
<name>A0A8H4QW39_9AGAR</name>
<dbReference type="Pfam" id="PF03221">
    <property type="entry name" value="HTH_Tnp_Tc5"/>
    <property type="match status" value="1"/>
</dbReference>
<dbReference type="PANTHER" id="PTHR19303">
    <property type="entry name" value="TRANSPOSON"/>
    <property type="match status" value="1"/>
</dbReference>
<dbReference type="InterPro" id="IPR009057">
    <property type="entry name" value="Homeodomain-like_sf"/>
</dbReference>
<dbReference type="GO" id="GO:0003677">
    <property type="term" value="F:DNA binding"/>
    <property type="evidence" value="ECO:0007669"/>
    <property type="project" value="UniProtKB-KW"/>
</dbReference>